<evidence type="ECO:0000313" key="1">
    <source>
        <dbReference type="EMBL" id="KAA1121279.1"/>
    </source>
</evidence>
<organism evidence="1 2">
    <name type="scientific">Puccinia graminis f. sp. tritici</name>
    <dbReference type="NCBI Taxonomy" id="56615"/>
    <lineage>
        <taxon>Eukaryota</taxon>
        <taxon>Fungi</taxon>
        <taxon>Dikarya</taxon>
        <taxon>Basidiomycota</taxon>
        <taxon>Pucciniomycotina</taxon>
        <taxon>Pucciniomycetes</taxon>
        <taxon>Pucciniales</taxon>
        <taxon>Pucciniaceae</taxon>
        <taxon>Puccinia</taxon>
    </lineage>
</organism>
<sequence length="107" mass="12427">MSRTKDEPKRASKTEDCCRSKNKDGLMKNIDHYPRLTHSRQRCASIQSVIQCQRWVFRLCVLIRKEFNGIGYWTQLITLINLNRSRRVVVAHDQLIGSIGSPGAQWI</sequence>
<evidence type="ECO:0000313" key="2">
    <source>
        <dbReference type="Proteomes" id="UP000325313"/>
    </source>
</evidence>
<reference evidence="1 2" key="1">
    <citation type="submission" date="2019-05" db="EMBL/GenBank/DDBJ databases">
        <title>Emergence of the Ug99 lineage of the wheat stem rust pathogen through somatic hybridization.</title>
        <authorList>
            <person name="Li F."/>
            <person name="Upadhyaya N.M."/>
            <person name="Sperschneider J."/>
            <person name="Matny O."/>
            <person name="Nguyen-Phuc H."/>
            <person name="Mago R."/>
            <person name="Raley C."/>
            <person name="Miller M.E."/>
            <person name="Silverstein K.A.T."/>
            <person name="Henningsen E."/>
            <person name="Hirsch C.D."/>
            <person name="Visser B."/>
            <person name="Pretorius Z.A."/>
            <person name="Steffenson B.J."/>
            <person name="Schwessinger B."/>
            <person name="Dodds P.N."/>
            <person name="Figueroa M."/>
        </authorList>
    </citation>
    <scope>NUCLEOTIDE SEQUENCE [LARGE SCALE GENOMIC DNA]</scope>
    <source>
        <strain evidence="1 2">Ug99</strain>
    </source>
</reference>
<name>A0A5B0R7M9_PUCGR</name>
<dbReference type="AlphaFoldDB" id="A0A5B0R7M9"/>
<comment type="caution">
    <text evidence="1">The sequence shown here is derived from an EMBL/GenBank/DDBJ whole genome shotgun (WGS) entry which is preliminary data.</text>
</comment>
<dbReference type="Proteomes" id="UP000325313">
    <property type="component" value="Unassembled WGS sequence"/>
</dbReference>
<proteinExistence type="predicted"/>
<dbReference type="EMBL" id="VDEP01000239">
    <property type="protein sequence ID" value="KAA1121279.1"/>
    <property type="molecule type" value="Genomic_DNA"/>
</dbReference>
<accession>A0A5B0R7M9</accession>
<gene>
    <name evidence="1" type="ORF">PGTUg99_030108</name>
</gene>
<protein>
    <submittedName>
        <fullName evidence="1">Uncharacterized protein</fullName>
    </submittedName>
</protein>